<organism evidence="13 14">
    <name type="scientific">Phytohabitans rumicis</name>
    <dbReference type="NCBI Taxonomy" id="1076125"/>
    <lineage>
        <taxon>Bacteria</taxon>
        <taxon>Bacillati</taxon>
        <taxon>Actinomycetota</taxon>
        <taxon>Actinomycetes</taxon>
        <taxon>Micromonosporales</taxon>
        <taxon>Micromonosporaceae</taxon>
    </lineage>
</organism>
<keyword evidence="6 9" id="KW-0143">Chaperone</keyword>
<dbReference type="GO" id="GO:0009408">
    <property type="term" value="P:response to heat"/>
    <property type="evidence" value="ECO:0007669"/>
    <property type="project" value="UniProtKB-ARBA"/>
</dbReference>
<feature type="binding site" evidence="9">
    <location>
        <position position="493"/>
    </location>
    <ligand>
        <name>ATP</name>
        <dbReference type="ChEBI" id="CHEBI:30616"/>
    </ligand>
</feature>
<dbReference type="GO" id="GO:0042026">
    <property type="term" value="P:protein refolding"/>
    <property type="evidence" value="ECO:0007669"/>
    <property type="project" value="UniProtKB-UniRule"/>
</dbReference>
<keyword evidence="9" id="KW-0963">Cytoplasm</keyword>
<evidence type="ECO:0000256" key="11">
    <source>
        <dbReference type="RuleBase" id="RU000419"/>
    </source>
</evidence>
<dbReference type="NCBIfam" id="NF009488">
    <property type="entry name" value="PRK12850.1"/>
    <property type="match status" value="1"/>
</dbReference>
<dbReference type="AlphaFoldDB" id="A0A6V8LAK7"/>
<comment type="subcellular location">
    <subcellularLocation>
        <location evidence="2">Cell surface</location>
    </subcellularLocation>
    <subcellularLocation>
        <location evidence="9">Cytoplasm</location>
    </subcellularLocation>
    <subcellularLocation>
        <location evidence="8">Secreted</location>
        <location evidence="8">Capsule</location>
    </subcellularLocation>
    <subcellularLocation>
        <location evidence="1">Secreted</location>
        <location evidence="1">Cell wall</location>
    </subcellularLocation>
</comment>
<evidence type="ECO:0000256" key="12">
    <source>
        <dbReference type="SAM" id="MobiDB-lite"/>
    </source>
</evidence>
<dbReference type="SUPFAM" id="SSF48592">
    <property type="entry name" value="GroEL equatorial domain-like"/>
    <property type="match status" value="1"/>
</dbReference>
<dbReference type="InterPro" id="IPR018370">
    <property type="entry name" value="Chaperonin_Cpn60_CS"/>
</dbReference>
<evidence type="ECO:0000313" key="13">
    <source>
        <dbReference type="EMBL" id="GFJ89725.1"/>
    </source>
</evidence>
<name>A0A6V8LAK7_9ACTN</name>
<dbReference type="Gene3D" id="3.30.260.10">
    <property type="entry name" value="TCP-1-like chaperonin intermediate domain"/>
    <property type="match status" value="1"/>
</dbReference>
<sequence>MAKILSFSDDARHLLEHGVNALADTVKVTLGPRGRNVVLDKKFGAPTITNDGVTIAKEIELANPYENLGAQLVKEVATKTNDVAGDGTTTATVLAQAMVREGLRNVAAGANPAGLKRGVDIAAEAVSKALLDKAVEVADKQSIANVATISAQDATIGDLIAEAMEKVGRDGVITVEEGSTLATELEVTEGLQFDKGFISPHFVTDSESQEAVLEDAHILITTQKISAVEELLPLLEQVLQANKPLLIIAEDVEGQALATLVVNAIRKTFKVVAVKAPGFGDRRKAMLQDIAILTGGAVVAPELGYKLDGVGLEVLGRARRIVVDKDNTTIVEGAGNESEVSDRVAQLRKEIEASDSEWDREKLAERLAKLSGGIAVIKAGGATEVELKERKHRIEDAISATKAAVEEGTVPGGGAALVQIAASLDGGLGQTGDEAVGVSIVRKALVEPLRWIAENAGHDGYVVVEKVRAKDWGFGLDAATGEYVALAAAGIIDPVKVTRNAVTNAASIAGLLLTTESLIVEKPEKPAPAAAGGGHGHGHGHQHGPGF</sequence>
<keyword evidence="7 9" id="KW-0413">Isomerase</keyword>
<dbReference type="Pfam" id="PF00118">
    <property type="entry name" value="Cpn60_TCP1"/>
    <property type="match status" value="1"/>
</dbReference>
<dbReference type="CDD" id="cd03344">
    <property type="entry name" value="GroEL"/>
    <property type="match status" value="1"/>
</dbReference>
<evidence type="ECO:0000256" key="9">
    <source>
        <dbReference type="HAMAP-Rule" id="MF_00600"/>
    </source>
</evidence>
<evidence type="ECO:0000256" key="1">
    <source>
        <dbReference type="ARBA" id="ARBA00004191"/>
    </source>
</evidence>
<dbReference type="GO" id="GO:0140662">
    <property type="term" value="F:ATP-dependent protein folding chaperone"/>
    <property type="evidence" value="ECO:0007669"/>
    <property type="project" value="InterPro"/>
</dbReference>
<dbReference type="GO" id="GO:0051082">
    <property type="term" value="F:unfolded protein binding"/>
    <property type="evidence" value="ECO:0007669"/>
    <property type="project" value="UniProtKB-UniRule"/>
</dbReference>
<gene>
    <name evidence="13" type="primary">groL1</name>
    <name evidence="9" type="synonym">groEL</name>
    <name evidence="9" type="synonym">groL</name>
    <name evidence="13" type="ORF">Prum_033670</name>
</gene>
<dbReference type="InterPro" id="IPR027413">
    <property type="entry name" value="GROEL-like_equatorial_sf"/>
</dbReference>
<feature type="compositionally biased region" description="Basic residues" evidence="12">
    <location>
        <begin position="536"/>
        <end position="547"/>
    </location>
</feature>
<comment type="function">
    <text evidence="9 11">Together with its co-chaperonin GroES, plays an essential role in assisting protein folding. The GroEL-GroES system forms a nano-cage that allows encapsulation of the non-native substrate proteins and provides a physical environment optimized to promote and accelerate protein folding.</text>
</comment>
<dbReference type="InterPro" id="IPR002423">
    <property type="entry name" value="Cpn60/GroEL/TCP-1"/>
</dbReference>
<dbReference type="GO" id="GO:0005524">
    <property type="term" value="F:ATP binding"/>
    <property type="evidence" value="ECO:0007669"/>
    <property type="project" value="UniProtKB-UniRule"/>
</dbReference>
<evidence type="ECO:0000256" key="8">
    <source>
        <dbReference type="ARBA" id="ARBA00025702"/>
    </source>
</evidence>
<comment type="subunit">
    <text evidence="9 11">Forms a cylinder of 14 subunits composed of two heptameric rings stacked back-to-back. Interacts with the co-chaperonin GroES.</text>
</comment>
<protein>
    <recommendedName>
        <fullName evidence="9">Chaperonin GroEL</fullName>
        <ecNumber evidence="9">5.6.1.7</ecNumber>
    </recommendedName>
    <alternativeName>
        <fullName evidence="9">60 kDa chaperonin</fullName>
    </alternativeName>
    <alternativeName>
        <fullName evidence="9">Chaperonin-60</fullName>
        <shortName evidence="9">Cpn60</shortName>
    </alternativeName>
</protein>
<evidence type="ECO:0000256" key="10">
    <source>
        <dbReference type="RuleBase" id="RU000418"/>
    </source>
</evidence>
<dbReference type="InterPro" id="IPR027409">
    <property type="entry name" value="GroEL-like_apical_dom_sf"/>
</dbReference>
<evidence type="ECO:0000256" key="6">
    <source>
        <dbReference type="ARBA" id="ARBA00023186"/>
    </source>
</evidence>
<dbReference type="EC" id="5.6.1.7" evidence="9"/>
<dbReference type="InterPro" id="IPR027410">
    <property type="entry name" value="TCP-1-like_intermed_sf"/>
</dbReference>
<dbReference type="GO" id="GO:0016853">
    <property type="term" value="F:isomerase activity"/>
    <property type="evidence" value="ECO:0007669"/>
    <property type="project" value="UniProtKB-KW"/>
</dbReference>
<feature type="binding site" evidence="9">
    <location>
        <begin position="29"/>
        <end position="32"/>
    </location>
    <ligand>
        <name>ATP</name>
        <dbReference type="ChEBI" id="CHEBI:30616"/>
    </ligand>
</feature>
<feature type="binding site" evidence="9">
    <location>
        <begin position="477"/>
        <end position="479"/>
    </location>
    <ligand>
        <name>ATP</name>
        <dbReference type="ChEBI" id="CHEBI:30616"/>
    </ligand>
</feature>
<comment type="caution">
    <text evidence="13">The sequence shown here is derived from an EMBL/GenBank/DDBJ whole genome shotgun (WGS) entry which is preliminary data.</text>
</comment>
<dbReference type="GO" id="GO:0009986">
    <property type="term" value="C:cell surface"/>
    <property type="evidence" value="ECO:0007669"/>
    <property type="project" value="UniProtKB-SubCell"/>
</dbReference>
<evidence type="ECO:0000256" key="5">
    <source>
        <dbReference type="ARBA" id="ARBA00022840"/>
    </source>
</evidence>
<dbReference type="PANTHER" id="PTHR45633">
    <property type="entry name" value="60 KDA HEAT SHOCK PROTEIN, MITOCHONDRIAL"/>
    <property type="match status" value="1"/>
</dbReference>
<keyword evidence="14" id="KW-1185">Reference proteome</keyword>
<dbReference type="SUPFAM" id="SSF54849">
    <property type="entry name" value="GroEL-intermediate domain like"/>
    <property type="match status" value="1"/>
</dbReference>
<keyword evidence="4 9" id="KW-0547">Nucleotide-binding</keyword>
<evidence type="ECO:0000313" key="14">
    <source>
        <dbReference type="Proteomes" id="UP000482960"/>
    </source>
</evidence>
<accession>A0A6V8LAK7</accession>
<proteinExistence type="inferred from homology"/>
<dbReference type="RefSeq" id="WP_173077259.1">
    <property type="nucleotide sequence ID" value="NZ_BAABJB010000007.1"/>
</dbReference>
<dbReference type="Gene3D" id="3.50.7.10">
    <property type="entry name" value="GroEL"/>
    <property type="match status" value="1"/>
</dbReference>
<evidence type="ECO:0000256" key="7">
    <source>
        <dbReference type="ARBA" id="ARBA00023235"/>
    </source>
</evidence>
<dbReference type="Proteomes" id="UP000482960">
    <property type="component" value="Unassembled WGS sequence"/>
</dbReference>
<dbReference type="SUPFAM" id="SSF52029">
    <property type="entry name" value="GroEL apical domain-like"/>
    <property type="match status" value="1"/>
</dbReference>
<dbReference type="GO" id="GO:0005737">
    <property type="term" value="C:cytoplasm"/>
    <property type="evidence" value="ECO:0007669"/>
    <property type="project" value="UniProtKB-SubCell"/>
</dbReference>
<feature type="region of interest" description="Disordered" evidence="12">
    <location>
        <begin position="525"/>
        <end position="547"/>
    </location>
</feature>
<evidence type="ECO:0000256" key="2">
    <source>
        <dbReference type="ARBA" id="ARBA00004241"/>
    </source>
</evidence>
<feature type="binding site" evidence="9">
    <location>
        <position position="413"/>
    </location>
    <ligand>
        <name>ATP</name>
        <dbReference type="ChEBI" id="CHEBI:30616"/>
    </ligand>
</feature>
<dbReference type="EMBL" id="BLPG01000001">
    <property type="protein sequence ID" value="GFJ89725.1"/>
    <property type="molecule type" value="Genomic_DNA"/>
</dbReference>
<dbReference type="FunFam" id="3.50.7.10:FF:000001">
    <property type="entry name" value="60 kDa chaperonin"/>
    <property type="match status" value="1"/>
</dbReference>
<dbReference type="HAMAP" id="MF_00600">
    <property type="entry name" value="CH60"/>
    <property type="match status" value="1"/>
</dbReference>
<dbReference type="PRINTS" id="PR00298">
    <property type="entry name" value="CHAPERONIN60"/>
</dbReference>
<keyword evidence="5 9" id="KW-0067">ATP-binding</keyword>
<reference evidence="13 14" key="2">
    <citation type="submission" date="2020-03" db="EMBL/GenBank/DDBJ databases">
        <authorList>
            <person name="Ichikawa N."/>
            <person name="Kimura A."/>
            <person name="Kitahashi Y."/>
            <person name="Uohara A."/>
        </authorList>
    </citation>
    <scope>NUCLEOTIDE SEQUENCE [LARGE SCALE GENOMIC DNA]</scope>
    <source>
        <strain evidence="13 14">NBRC 108638</strain>
    </source>
</reference>
<dbReference type="Gene3D" id="1.10.560.10">
    <property type="entry name" value="GroEL-like equatorial domain"/>
    <property type="match status" value="1"/>
</dbReference>
<comment type="caution">
    <text evidence="9">Lacks conserved residue(s) required for the propagation of feature annotation.</text>
</comment>
<evidence type="ECO:0000256" key="4">
    <source>
        <dbReference type="ARBA" id="ARBA00022741"/>
    </source>
</evidence>
<feature type="binding site" evidence="9">
    <location>
        <begin position="86"/>
        <end position="90"/>
    </location>
    <ligand>
        <name>ATP</name>
        <dbReference type="ChEBI" id="CHEBI:30616"/>
    </ligand>
</feature>
<evidence type="ECO:0000256" key="3">
    <source>
        <dbReference type="ARBA" id="ARBA00006607"/>
    </source>
</evidence>
<dbReference type="NCBIfam" id="NF000592">
    <property type="entry name" value="PRK00013.1"/>
    <property type="match status" value="1"/>
</dbReference>
<comment type="similarity">
    <text evidence="3 9 10">Belongs to the chaperonin (HSP60) family.</text>
</comment>
<dbReference type="InterPro" id="IPR001844">
    <property type="entry name" value="Cpn60/GroEL"/>
</dbReference>
<dbReference type="NCBIfam" id="TIGR02348">
    <property type="entry name" value="GroEL"/>
    <property type="match status" value="1"/>
</dbReference>
<reference evidence="13 14" key="1">
    <citation type="submission" date="2020-03" db="EMBL/GenBank/DDBJ databases">
        <title>Whole genome shotgun sequence of Phytohabitans rumicis NBRC 108638.</title>
        <authorList>
            <person name="Komaki H."/>
            <person name="Tamura T."/>
        </authorList>
    </citation>
    <scope>NUCLEOTIDE SEQUENCE [LARGE SCALE GENOMIC DNA]</scope>
    <source>
        <strain evidence="13 14">NBRC 108638</strain>
    </source>
</reference>
<dbReference type="NCBIfam" id="NF009487">
    <property type="entry name" value="PRK12849.1"/>
    <property type="match status" value="1"/>
</dbReference>
<dbReference type="NCBIfam" id="NF009489">
    <property type="entry name" value="PRK12851.1"/>
    <property type="match status" value="1"/>
</dbReference>
<dbReference type="GO" id="GO:0042603">
    <property type="term" value="C:capsule"/>
    <property type="evidence" value="ECO:0007669"/>
    <property type="project" value="UniProtKB-SubCell"/>
</dbReference>
<dbReference type="PROSITE" id="PS00296">
    <property type="entry name" value="CHAPERONINS_CPN60"/>
    <property type="match status" value="1"/>
</dbReference>